<dbReference type="GO" id="GO:0005975">
    <property type="term" value="P:carbohydrate metabolic process"/>
    <property type="evidence" value="ECO:0007669"/>
    <property type="project" value="InterPro"/>
</dbReference>
<name>A0AAD4YRR1_PRUDU</name>
<dbReference type="Pfam" id="PF00232">
    <property type="entry name" value="Glyco_hydro_1"/>
    <property type="match status" value="2"/>
</dbReference>
<evidence type="ECO:0000313" key="6">
    <source>
        <dbReference type="Proteomes" id="UP001054821"/>
    </source>
</evidence>
<dbReference type="EMBL" id="JAJFAZ020000007">
    <property type="protein sequence ID" value="KAI5318970.1"/>
    <property type="molecule type" value="Genomic_DNA"/>
</dbReference>
<keyword evidence="2" id="KW-0378">Hydrolase</keyword>
<protein>
    <submittedName>
        <fullName evidence="5">Uncharacterized protein</fullName>
    </submittedName>
</protein>
<proteinExistence type="inferred from homology"/>
<comment type="caution">
    <text evidence="5">The sequence shown here is derived from an EMBL/GenBank/DDBJ whole genome shotgun (WGS) entry which is preliminary data.</text>
</comment>
<dbReference type="GO" id="GO:0008422">
    <property type="term" value="F:beta-glucosidase activity"/>
    <property type="evidence" value="ECO:0007669"/>
    <property type="project" value="TreeGrafter"/>
</dbReference>
<evidence type="ECO:0000256" key="3">
    <source>
        <dbReference type="ARBA" id="ARBA00023295"/>
    </source>
</evidence>
<dbReference type="InterPro" id="IPR001360">
    <property type="entry name" value="Glyco_hydro_1"/>
</dbReference>
<organism evidence="5 6">
    <name type="scientific">Prunus dulcis</name>
    <name type="common">Almond</name>
    <name type="synonym">Amygdalus dulcis</name>
    <dbReference type="NCBI Taxonomy" id="3755"/>
    <lineage>
        <taxon>Eukaryota</taxon>
        <taxon>Viridiplantae</taxon>
        <taxon>Streptophyta</taxon>
        <taxon>Embryophyta</taxon>
        <taxon>Tracheophyta</taxon>
        <taxon>Spermatophyta</taxon>
        <taxon>Magnoliopsida</taxon>
        <taxon>eudicotyledons</taxon>
        <taxon>Gunneridae</taxon>
        <taxon>Pentapetalae</taxon>
        <taxon>rosids</taxon>
        <taxon>fabids</taxon>
        <taxon>Rosales</taxon>
        <taxon>Rosaceae</taxon>
        <taxon>Amygdaloideae</taxon>
        <taxon>Amygdaleae</taxon>
        <taxon>Prunus</taxon>
    </lineage>
</organism>
<reference evidence="5 6" key="1">
    <citation type="journal article" date="2022" name="G3 (Bethesda)">
        <title>Whole-genome sequence and methylome profiling of the almond [Prunus dulcis (Mill.) D.A. Webb] cultivar 'Nonpareil'.</title>
        <authorList>
            <person name="D'Amico-Willman K.M."/>
            <person name="Ouma W.Z."/>
            <person name="Meulia T."/>
            <person name="Sideli G.M."/>
            <person name="Gradziel T.M."/>
            <person name="Fresnedo-Ramirez J."/>
        </authorList>
    </citation>
    <scope>NUCLEOTIDE SEQUENCE [LARGE SCALE GENOMIC DNA]</scope>
    <source>
        <strain evidence="5">Clone GOH B32 T37-40</strain>
    </source>
</reference>
<gene>
    <name evidence="5" type="ORF">L3X38_038678</name>
</gene>
<evidence type="ECO:0000256" key="2">
    <source>
        <dbReference type="ARBA" id="ARBA00022801"/>
    </source>
</evidence>
<evidence type="ECO:0000256" key="1">
    <source>
        <dbReference type="ARBA" id="ARBA00010838"/>
    </source>
</evidence>
<evidence type="ECO:0000256" key="4">
    <source>
        <dbReference type="RuleBase" id="RU003690"/>
    </source>
</evidence>
<dbReference type="SUPFAM" id="SSF51445">
    <property type="entry name" value="(Trans)glycosidases"/>
    <property type="match status" value="1"/>
</dbReference>
<dbReference type="PRINTS" id="PR00131">
    <property type="entry name" value="GLHYDRLASE1"/>
</dbReference>
<dbReference type="Proteomes" id="UP001054821">
    <property type="component" value="Chromosome 7"/>
</dbReference>
<accession>A0AAD4YRR1</accession>
<sequence>MSISWSRLLPNGTLSGGVNMDGIIYYNNFINELIHNGLTPFVTIFHWDLPQALDDEYGGFLSPKIVINSYAYGSHAPGRCSTWQNLNCTGITLVSPWFEPASEAITDINATFRALDFILGWFMDPLTNGDYPHSMRSNVRERIPKFTEEESELLKESFDFIGINYCTARYASNERGIISARASYLTDSHVNITTELNEVPIGPQAASDWLYVYPKGIHDLVLYTKEKYNNPIIYTLLRMVINSFKLSLIVSLPFHIYNGVDEFNDPKLPLEQALNDTERIDYYYHHLCYLHASTRKGAKVKGYFAWSLLDNFEWNDGYTVRFGIT</sequence>
<dbReference type="InterPro" id="IPR017853">
    <property type="entry name" value="GH"/>
</dbReference>
<dbReference type="Gene3D" id="3.20.20.80">
    <property type="entry name" value="Glycosidases"/>
    <property type="match status" value="2"/>
</dbReference>
<evidence type="ECO:0000313" key="5">
    <source>
        <dbReference type="EMBL" id="KAI5318970.1"/>
    </source>
</evidence>
<keyword evidence="6" id="KW-1185">Reference proteome</keyword>
<dbReference type="PANTHER" id="PTHR10353">
    <property type="entry name" value="GLYCOSYL HYDROLASE"/>
    <property type="match status" value="1"/>
</dbReference>
<comment type="similarity">
    <text evidence="1 4">Belongs to the glycosyl hydrolase 1 family.</text>
</comment>
<dbReference type="AlphaFoldDB" id="A0AAD4YRR1"/>
<dbReference type="PANTHER" id="PTHR10353:SF137">
    <property type="entry name" value="MYROSINASE 3-RELATED"/>
    <property type="match status" value="1"/>
</dbReference>
<keyword evidence="3" id="KW-0326">Glycosidase</keyword>